<organism evidence="1 2">
    <name type="scientific">Rosa chinensis</name>
    <name type="common">China rose</name>
    <dbReference type="NCBI Taxonomy" id="74649"/>
    <lineage>
        <taxon>Eukaryota</taxon>
        <taxon>Viridiplantae</taxon>
        <taxon>Streptophyta</taxon>
        <taxon>Embryophyta</taxon>
        <taxon>Tracheophyta</taxon>
        <taxon>Spermatophyta</taxon>
        <taxon>Magnoliopsida</taxon>
        <taxon>eudicotyledons</taxon>
        <taxon>Gunneridae</taxon>
        <taxon>Pentapetalae</taxon>
        <taxon>rosids</taxon>
        <taxon>fabids</taxon>
        <taxon>Rosales</taxon>
        <taxon>Rosaceae</taxon>
        <taxon>Rosoideae</taxon>
        <taxon>Rosoideae incertae sedis</taxon>
        <taxon>Rosa</taxon>
    </lineage>
</organism>
<evidence type="ECO:0000313" key="1">
    <source>
        <dbReference type="EMBL" id="PRQ59744.1"/>
    </source>
</evidence>
<name>A0A2P6SM36_ROSCH</name>
<evidence type="ECO:0000313" key="2">
    <source>
        <dbReference type="Proteomes" id="UP000238479"/>
    </source>
</evidence>
<protein>
    <submittedName>
        <fullName evidence="1">Uncharacterized protein</fullName>
    </submittedName>
</protein>
<dbReference type="Gramene" id="PRQ59744">
    <property type="protein sequence ID" value="PRQ59744"/>
    <property type="gene ID" value="RchiOBHm_Chr1g0373581"/>
</dbReference>
<dbReference type="EMBL" id="PDCK01000039">
    <property type="protein sequence ID" value="PRQ59744.1"/>
    <property type="molecule type" value="Genomic_DNA"/>
</dbReference>
<gene>
    <name evidence="1" type="ORF">RchiOBHm_Chr1g0373581</name>
</gene>
<reference evidence="1 2" key="1">
    <citation type="journal article" date="2018" name="Nat. Genet.">
        <title>The Rosa genome provides new insights in the design of modern roses.</title>
        <authorList>
            <person name="Bendahmane M."/>
        </authorList>
    </citation>
    <scope>NUCLEOTIDE SEQUENCE [LARGE SCALE GENOMIC DNA]</scope>
    <source>
        <strain evidence="2">cv. Old Blush</strain>
    </source>
</reference>
<sequence length="61" mass="6848">MTDELKVSVGRDQESHTTVYMSWLIYDNGAEFRTLVLPLTLCAPLLSDSSHSKIEPLIVLL</sequence>
<comment type="caution">
    <text evidence="1">The sequence shown here is derived from an EMBL/GenBank/DDBJ whole genome shotgun (WGS) entry which is preliminary data.</text>
</comment>
<accession>A0A2P6SM36</accession>
<proteinExistence type="predicted"/>
<keyword evidence="2" id="KW-1185">Reference proteome</keyword>
<dbReference type="AlphaFoldDB" id="A0A2P6SM36"/>
<dbReference type="Proteomes" id="UP000238479">
    <property type="component" value="Chromosome 1"/>
</dbReference>